<evidence type="ECO:0000256" key="4">
    <source>
        <dbReference type="ARBA" id="ARBA00023163"/>
    </source>
</evidence>
<sequence>MKKEYEELDELIYLAKNNQEMAKVRLIEKLSPLIKSSIKKYCPIYLHYEDLYQDGIVIILECLELYDEEKANFLAMAKSYLKYHYIETLKYLKNIEKDISKTDEEEDIVNLISSKENIEEEFIFYEEVEFLKKKLEILTLRQRDILLMYYYEKLSHKEIAQKLNISKWTVVNTKRRALEKLKEVYNVD</sequence>
<evidence type="ECO:0000313" key="8">
    <source>
        <dbReference type="Proteomes" id="UP001519306"/>
    </source>
</evidence>
<dbReference type="InterPro" id="IPR014284">
    <property type="entry name" value="RNA_pol_sigma-70_dom"/>
</dbReference>
<dbReference type="Pfam" id="PF04545">
    <property type="entry name" value="Sigma70_r4"/>
    <property type="match status" value="1"/>
</dbReference>
<keyword evidence="8" id="KW-1185">Reference proteome</keyword>
<evidence type="ECO:0000259" key="6">
    <source>
        <dbReference type="Pfam" id="PF04545"/>
    </source>
</evidence>
<proteinExistence type="predicted"/>
<organism evidence="7 8">
    <name type="scientific">Peptoniphilus stercorisuis</name>
    <dbReference type="NCBI Taxonomy" id="1436965"/>
    <lineage>
        <taxon>Bacteria</taxon>
        <taxon>Bacillati</taxon>
        <taxon>Bacillota</taxon>
        <taxon>Tissierellia</taxon>
        <taxon>Tissierellales</taxon>
        <taxon>Peptoniphilaceae</taxon>
        <taxon>Peptoniphilus</taxon>
    </lineage>
</organism>
<keyword evidence="1" id="KW-0805">Transcription regulation</keyword>
<protein>
    <submittedName>
        <fullName evidence="7">RNA polymerase sporulation-specific sigma factor</fullName>
    </submittedName>
</protein>
<dbReference type="InterPro" id="IPR007627">
    <property type="entry name" value="RNA_pol_sigma70_r2"/>
</dbReference>
<keyword evidence="4" id="KW-0804">Transcription</keyword>
<evidence type="ECO:0000256" key="1">
    <source>
        <dbReference type="ARBA" id="ARBA00023015"/>
    </source>
</evidence>
<dbReference type="EMBL" id="JAGGLJ010000003">
    <property type="protein sequence ID" value="MBP2024872.1"/>
    <property type="molecule type" value="Genomic_DNA"/>
</dbReference>
<accession>A0ABS4KAT8</accession>
<gene>
    <name evidence="7" type="ORF">J2Z71_000395</name>
</gene>
<dbReference type="SUPFAM" id="SSF88946">
    <property type="entry name" value="Sigma2 domain of RNA polymerase sigma factors"/>
    <property type="match status" value="1"/>
</dbReference>
<name>A0ABS4KAT8_9FIRM</name>
<dbReference type="Pfam" id="PF04542">
    <property type="entry name" value="Sigma70_r2"/>
    <property type="match status" value="1"/>
</dbReference>
<evidence type="ECO:0000256" key="3">
    <source>
        <dbReference type="ARBA" id="ARBA00023125"/>
    </source>
</evidence>
<dbReference type="InterPro" id="IPR007630">
    <property type="entry name" value="RNA_pol_sigma70_r4"/>
</dbReference>
<dbReference type="NCBIfam" id="TIGR02937">
    <property type="entry name" value="sigma70-ECF"/>
    <property type="match status" value="1"/>
</dbReference>
<dbReference type="InterPro" id="IPR013325">
    <property type="entry name" value="RNA_pol_sigma_r2"/>
</dbReference>
<dbReference type="Gene3D" id="1.10.1740.10">
    <property type="match status" value="1"/>
</dbReference>
<evidence type="ECO:0000256" key="2">
    <source>
        <dbReference type="ARBA" id="ARBA00023082"/>
    </source>
</evidence>
<dbReference type="InterPro" id="IPR013324">
    <property type="entry name" value="RNA_pol_sigma_r3/r4-like"/>
</dbReference>
<reference evidence="7 8" key="1">
    <citation type="submission" date="2021-03" db="EMBL/GenBank/DDBJ databases">
        <title>Genomic Encyclopedia of Type Strains, Phase IV (KMG-IV): sequencing the most valuable type-strain genomes for metagenomic binning, comparative biology and taxonomic classification.</title>
        <authorList>
            <person name="Goeker M."/>
        </authorList>
    </citation>
    <scope>NUCLEOTIDE SEQUENCE [LARGE SCALE GENOMIC DNA]</scope>
    <source>
        <strain evidence="7 8">DSM 27563</strain>
    </source>
</reference>
<feature type="domain" description="RNA polymerase sigma-70 region 4" evidence="6">
    <location>
        <begin position="135"/>
        <end position="183"/>
    </location>
</feature>
<dbReference type="RefSeq" id="WP_210060179.1">
    <property type="nucleotide sequence ID" value="NZ_JAGGLJ010000003.1"/>
</dbReference>
<dbReference type="Gene3D" id="1.10.10.10">
    <property type="entry name" value="Winged helix-like DNA-binding domain superfamily/Winged helix DNA-binding domain"/>
    <property type="match status" value="1"/>
</dbReference>
<evidence type="ECO:0000313" key="7">
    <source>
        <dbReference type="EMBL" id="MBP2024872.1"/>
    </source>
</evidence>
<dbReference type="CDD" id="cd06171">
    <property type="entry name" value="Sigma70_r4"/>
    <property type="match status" value="1"/>
</dbReference>
<keyword evidence="2" id="KW-0731">Sigma factor</keyword>
<dbReference type="PANTHER" id="PTHR30385">
    <property type="entry name" value="SIGMA FACTOR F FLAGELLAR"/>
    <property type="match status" value="1"/>
</dbReference>
<feature type="domain" description="RNA polymerase sigma-70 region 2" evidence="5">
    <location>
        <begin position="26"/>
        <end position="75"/>
    </location>
</feature>
<comment type="caution">
    <text evidence="7">The sequence shown here is derived from an EMBL/GenBank/DDBJ whole genome shotgun (WGS) entry which is preliminary data.</text>
</comment>
<dbReference type="SUPFAM" id="SSF88659">
    <property type="entry name" value="Sigma3 and sigma4 domains of RNA polymerase sigma factors"/>
    <property type="match status" value="1"/>
</dbReference>
<keyword evidence="3" id="KW-0238">DNA-binding</keyword>
<dbReference type="InterPro" id="IPR036388">
    <property type="entry name" value="WH-like_DNA-bd_sf"/>
</dbReference>
<evidence type="ECO:0000259" key="5">
    <source>
        <dbReference type="Pfam" id="PF04542"/>
    </source>
</evidence>
<dbReference type="Proteomes" id="UP001519306">
    <property type="component" value="Unassembled WGS sequence"/>
</dbReference>